<organism evidence="2 3">
    <name type="scientific">Cherax quadricarinatus</name>
    <name type="common">Australian red claw crayfish</name>
    <dbReference type="NCBI Taxonomy" id="27406"/>
    <lineage>
        <taxon>Eukaryota</taxon>
        <taxon>Metazoa</taxon>
        <taxon>Ecdysozoa</taxon>
        <taxon>Arthropoda</taxon>
        <taxon>Crustacea</taxon>
        <taxon>Multicrustacea</taxon>
        <taxon>Malacostraca</taxon>
        <taxon>Eumalacostraca</taxon>
        <taxon>Eucarida</taxon>
        <taxon>Decapoda</taxon>
        <taxon>Pleocyemata</taxon>
        <taxon>Astacidea</taxon>
        <taxon>Parastacoidea</taxon>
        <taxon>Parastacidae</taxon>
        <taxon>Cherax</taxon>
    </lineage>
</organism>
<feature type="region of interest" description="Disordered" evidence="1">
    <location>
        <begin position="96"/>
        <end position="117"/>
    </location>
</feature>
<evidence type="ECO:0000256" key="1">
    <source>
        <dbReference type="SAM" id="MobiDB-lite"/>
    </source>
</evidence>
<name>A0AAW0Y029_CHEQU</name>
<comment type="caution">
    <text evidence="2">The sequence shown here is derived from an EMBL/GenBank/DDBJ whole genome shotgun (WGS) entry which is preliminary data.</text>
</comment>
<evidence type="ECO:0000313" key="3">
    <source>
        <dbReference type="Proteomes" id="UP001445076"/>
    </source>
</evidence>
<dbReference type="AlphaFoldDB" id="A0AAW0Y029"/>
<protein>
    <submittedName>
        <fullName evidence="2">Uncharacterized protein</fullName>
    </submittedName>
</protein>
<sequence length="157" mass="17228">LLSPLSLSWSSCHPRHHILSNTPKMSRALCPALVILAALLALVASQGFYSQRYGKRGETREMAVRSVRYANQNARSNLPQGLPEIKIRSSRFIGGSRYGKRSGSPSEPELPSVMTPEGEDTEVAATLLLGDSILCFLVDVPDIYRCLRKPTSEEATN</sequence>
<proteinExistence type="predicted"/>
<reference evidence="2 3" key="1">
    <citation type="journal article" date="2024" name="BMC Genomics">
        <title>Genome assembly of redclaw crayfish (Cherax quadricarinatus) provides insights into its immune adaptation and hypoxia tolerance.</title>
        <authorList>
            <person name="Liu Z."/>
            <person name="Zheng J."/>
            <person name="Li H."/>
            <person name="Fang K."/>
            <person name="Wang S."/>
            <person name="He J."/>
            <person name="Zhou D."/>
            <person name="Weng S."/>
            <person name="Chi M."/>
            <person name="Gu Z."/>
            <person name="He J."/>
            <person name="Li F."/>
            <person name="Wang M."/>
        </authorList>
    </citation>
    <scope>NUCLEOTIDE SEQUENCE [LARGE SCALE GENOMIC DNA]</scope>
    <source>
        <strain evidence="2">ZL_2023a</strain>
    </source>
</reference>
<dbReference type="EMBL" id="JARKIK010000021">
    <property type="protein sequence ID" value="KAK8744726.1"/>
    <property type="molecule type" value="Genomic_DNA"/>
</dbReference>
<gene>
    <name evidence="2" type="ORF">OTU49_000585</name>
</gene>
<dbReference type="Proteomes" id="UP001445076">
    <property type="component" value="Unassembled WGS sequence"/>
</dbReference>
<feature type="non-terminal residue" evidence="2">
    <location>
        <position position="1"/>
    </location>
</feature>
<accession>A0AAW0Y029</accession>
<evidence type="ECO:0000313" key="2">
    <source>
        <dbReference type="EMBL" id="KAK8744726.1"/>
    </source>
</evidence>
<keyword evidence="3" id="KW-1185">Reference proteome</keyword>